<sequence>MTKKIKKNKKSKPPEYENQYPLPYAPKSIALVNGRSSPYEIMFYKNYSNVRIREHYLRVAEQLRVTQRLRFGIVDYIVRTYTDKKKNPTKLYCLYRPEVTQQFRVRYYARTNAFRFRL</sequence>
<accession>A0A2S2QDY9</accession>
<protein>
    <submittedName>
        <fullName evidence="1">Uncharacterized protein</fullName>
    </submittedName>
</protein>
<organism evidence="1">
    <name type="scientific">Sipha flava</name>
    <name type="common">yellow sugarcane aphid</name>
    <dbReference type="NCBI Taxonomy" id="143950"/>
    <lineage>
        <taxon>Eukaryota</taxon>
        <taxon>Metazoa</taxon>
        <taxon>Ecdysozoa</taxon>
        <taxon>Arthropoda</taxon>
        <taxon>Hexapoda</taxon>
        <taxon>Insecta</taxon>
        <taxon>Pterygota</taxon>
        <taxon>Neoptera</taxon>
        <taxon>Paraneoptera</taxon>
        <taxon>Hemiptera</taxon>
        <taxon>Sternorrhyncha</taxon>
        <taxon>Aphidomorpha</taxon>
        <taxon>Aphidoidea</taxon>
        <taxon>Aphididae</taxon>
        <taxon>Sipha</taxon>
    </lineage>
</organism>
<proteinExistence type="predicted"/>
<name>A0A2S2QDY9_9HEMI</name>
<gene>
    <name evidence="1" type="ORF">g.62685</name>
</gene>
<dbReference type="EMBL" id="GGMS01006751">
    <property type="protein sequence ID" value="MBY75954.1"/>
    <property type="molecule type" value="Transcribed_RNA"/>
</dbReference>
<dbReference type="AlphaFoldDB" id="A0A2S2QDY9"/>
<reference evidence="1" key="1">
    <citation type="submission" date="2018-04" db="EMBL/GenBank/DDBJ databases">
        <title>Transcriptome assembly of Sipha flava.</title>
        <authorList>
            <person name="Scully E.D."/>
            <person name="Geib S.M."/>
            <person name="Palmer N.A."/>
            <person name="Koch K."/>
            <person name="Bradshaw J."/>
            <person name="Heng-Moss T."/>
            <person name="Sarath G."/>
        </authorList>
    </citation>
    <scope>NUCLEOTIDE SEQUENCE</scope>
</reference>
<evidence type="ECO:0000313" key="1">
    <source>
        <dbReference type="EMBL" id="MBY75954.1"/>
    </source>
</evidence>